<keyword evidence="2" id="KW-0809">Transit peptide</keyword>
<reference evidence="4 5" key="1">
    <citation type="journal article" date="2022" name="Cell">
        <title>Repeat-based holocentromeres influence genome architecture and karyotype evolution.</title>
        <authorList>
            <person name="Hofstatter P.G."/>
            <person name="Thangavel G."/>
            <person name="Lux T."/>
            <person name="Neumann P."/>
            <person name="Vondrak T."/>
            <person name="Novak P."/>
            <person name="Zhang M."/>
            <person name="Costa L."/>
            <person name="Castellani M."/>
            <person name="Scott A."/>
            <person name="Toegelov H."/>
            <person name="Fuchs J."/>
            <person name="Mata-Sucre Y."/>
            <person name="Dias Y."/>
            <person name="Vanzela A.L.L."/>
            <person name="Huettel B."/>
            <person name="Almeida C.C.S."/>
            <person name="Simkova H."/>
            <person name="Souza G."/>
            <person name="Pedrosa-Harand A."/>
            <person name="Macas J."/>
            <person name="Mayer K.F.X."/>
            <person name="Houben A."/>
            <person name="Marques A."/>
        </authorList>
    </citation>
    <scope>NUCLEOTIDE SEQUENCE [LARGE SCALE GENOMIC DNA]</scope>
    <source>
        <strain evidence="4">RhyTen1mFocal</strain>
    </source>
</reference>
<comment type="caution">
    <text evidence="4">The sequence shown here is derived from an EMBL/GenBank/DDBJ whole genome shotgun (WGS) entry which is preliminary data.</text>
</comment>
<dbReference type="PROSITE" id="PS51375">
    <property type="entry name" value="PPR"/>
    <property type="match status" value="2"/>
</dbReference>
<protein>
    <recommendedName>
        <fullName evidence="6">Pentatricopeptide repeat-containing protein</fullName>
    </recommendedName>
</protein>
<evidence type="ECO:0000256" key="1">
    <source>
        <dbReference type="ARBA" id="ARBA00022737"/>
    </source>
</evidence>
<evidence type="ECO:0008006" key="6">
    <source>
        <dbReference type="Google" id="ProtNLM"/>
    </source>
</evidence>
<feature type="repeat" description="PPR" evidence="3">
    <location>
        <begin position="326"/>
        <end position="356"/>
    </location>
</feature>
<dbReference type="NCBIfam" id="TIGR00756">
    <property type="entry name" value="PPR"/>
    <property type="match status" value="3"/>
</dbReference>
<name>A0AAD5ZW99_9POAL</name>
<evidence type="ECO:0000313" key="5">
    <source>
        <dbReference type="Proteomes" id="UP001210211"/>
    </source>
</evidence>
<accession>A0AAD5ZW99</accession>
<dbReference type="GO" id="GO:0009451">
    <property type="term" value="P:RNA modification"/>
    <property type="evidence" value="ECO:0007669"/>
    <property type="project" value="InterPro"/>
</dbReference>
<evidence type="ECO:0000256" key="2">
    <source>
        <dbReference type="ARBA" id="ARBA00022946"/>
    </source>
</evidence>
<evidence type="ECO:0000313" key="4">
    <source>
        <dbReference type="EMBL" id="KAJ3705138.1"/>
    </source>
</evidence>
<dbReference type="InterPro" id="IPR011990">
    <property type="entry name" value="TPR-like_helical_dom_sf"/>
</dbReference>
<dbReference type="Gene3D" id="1.25.40.10">
    <property type="entry name" value="Tetratricopeptide repeat domain"/>
    <property type="match status" value="4"/>
</dbReference>
<dbReference type="PANTHER" id="PTHR47926">
    <property type="entry name" value="PENTATRICOPEPTIDE REPEAT-CONTAINING PROTEIN"/>
    <property type="match status" value="1"/>
</dbReference>
<dbReference type="InterPro" id="IPR046960">
    <property type="entry name" value="PPR_At4g14850-like_plant"/>
</dbReference>
<sequence>MARIIQLRHCSASSLSKPNHPNYYLSDTLLASILQNYIDSNSPKSGQTIHSQIVKSGLKPNTTIFIKLLLLHIKSGSLYNAHKVLDEMPEPTMSAFSYLISGYLKQGLIKEPLELVRRLTFSNRRPDKFTLSMVLKISSTLSLLNFTRQVHAHMVKFDFEPDDVLLSALIDSYVKLGKTNYAFSVFNKLSKRSVVFATSLIVGYFNEGLYEHAQEVFDEITEKDIVVYNAMIEGYSKTTEKAVSSLKTYKGMQKLGFRPNISSFVSVLGACSLLSDLDFGSQVHCQIIKEKLVSLVKAASALIDFYSKCGCIEESRKVFDEMTHKNVISWTSMIDGYGRNGLPYDALNLFDEMTRVVHVQPNHATLLTVLSTCSHNGLVSEGQKIFQNMERIYLLKPQMEHYACMVDMLGRGGLLEEAYELIEGMEMKPSVDVWGALLSACRMHGNVEMAKLAAREVFELSKNKRPGAYMAFSNSLADAGKWDGAYEVRELMNQRGVAKGAASSEVWS</sequence>
<dbReference type="AlphaFoldDB" id="A0AAD5ZW99"/>
<evidence type="ECO:0000256" key="3">
    <source>
        <dbReference type="PROSITE-ProRule" id="PRU00708"/>
    </source>
</evidence>
<dbReference type="EMBL" id="JAMRDG010000001">
    <property type="protein sequence ID" value="KAJ3705138.1"/>
    <property type="molecule type" value="Genomic_DNA"/>
</dbReference>
<dbReference type="Proteomes" id="UP001210211">
    <property type="component" value="Unassembled WGS sequence"/>
</dbReference>
<dbReference type="Pfam" id="PF01535">
    <property type="entry name" value="PPR"/>
    <property type="match status" value="7"/>
</dbReference>
<proteinExistence type="predicted"/>
<dbReference type="FunFam" id="1.25.40.10:FF:000090">
    <property type="entry name" value="Pentatricopeptide repeat-containing protein, chloroplastic"/>
    <property type="match status" value="1"/>
</dbReference>
<keyword evidence="1" id="KW-0677">Repeat</keyword>
<dbReference type="InterPro" id="IPR002885">
    <property type="entry name" value="PPR_rpt"/>
</dbReference>
<keyword evidence="5" id="KW-1185">Reference proteome</keyword>
<dbReference type="PANTHER" id="PTHR47926:SF535">
    <property type="entry name" value="PENTACOTRIPEPTIDE-REPEAT REGION OF PRORP DOMAIN-CONTAINING PROTEIN"/>
    <property type="match status" value="1"/>
</dbReference>
<organism evidence="4 5">
    <name type="scientific">Rhynchospora tenuis</name>
    <dbReference type="NCBI Taxonomy" id="198213"/>
    <lineage>
        <taxon>Eukaryota</taxon>
        <taxon>Viridiplantae</taxon>
        <taxon>Streptophyta</taxon>
        <taxon>Embryophyta</taxon>
        <taxon>Tracheophyta</taxon>
        <taxon>Spermatophyta</taxon>
        <taxon>Magnoliopsida</taxon>
        <taxon>Liliopsida</taxon>
        <taxon>Poales</taxon>
        <taxon>Cyperaceae</taxon>
        <taxon>Cyperoideae</taxon>
        <taxon>Rhynchosporeae</taxon>
        <taxon>Rhynchospora</taxon>
    </lineage>
</organism>
<dbReference type="GO" id="GO:0003723">
    <property type="term" value="F:RNA binding"/>
    <property type="evidence" value="ECO:0007669"/>
    <property type="project" value="InterPro"/>
</dbReference>
<gene>
    <name evidence="4" type="ORF">LUZ61_008843</name>
</gene>
<feature type="repeat" description="PPR" evidence="3">
    <location>
        <begin position="224"/>
        <end position="259"/>
    </location>
</feature>